<comment type="caution">
    <text evidence="6">The sequence shown here is derived from an EMBL/GenBank/DDBJ whole genome shotgun (WGS) entry which is preliminary data.</text>
</comment>
<dbReference type="Pfam" id="PF00889">
    <property type="entry name" value="EF_TS"/>
    <property type="match status" value="1"/>
</dbReference>
<name>A0A3R7MTT6_9STRA</name>
<dbReference type="GO" id="GO:0003746">
    <property type="term" value="F:translation elongation factor activity"/>
    <property type="evidence" value="ECO:0007669"/>
    <property type="project" value="UniProtKB-KW"/>
</dbReference>
<dbReference type="InterPro" id="IPR023298">
    <property type="entry name" value="ATPase_P-typ_TM_dom_sf"/>
</dbReference>
<dbReference type="NCBIfam" id="TIGR00116">
    <property type="entry name" value="tsf"/>
    <property type="match status" value="1"/>
</dbReference>
<evidence type="ECO:0000313" key="8">
    <source>
        <dbReference type="Proteomes" id="UP000285624"/>
    </source>
</evidence>
<organism evidence="6 9">
    <name type="scientific">Phytophthora kernoviae</name>
    <dbReference type="NCBI Taxonomy" id="325452"/>
    <lineage>
        <taxon>Eukaryota</taxon>
        <taxon>Sar</taxon>
        <taxon>Stramenopiles</taxon>
        <taxon>Oomycota</taxon>
        <taxon>Peronosporomycetes</taxon>
        <taxon>Peronosporales</taxon>
        <taxon>Peronosporaceae</taxon>
        <taxon>Phytophthora</taxon>
    </lineage>
</organism>
<accession>A0A3R7MTT6</accession>
<dbReference type="GO" id="GO:0070125">
    <property type="term" value="P:mitochondrial translational elongation"/>
    <property type="evidence" value="ECO:0007669"/>
    <property type="project" value="TreeGrafter"/>
</dbReference>
<keyword evidence="2" id="KW-0251">Elongation factor</keyword>
<feature type="domain" description="Translation elongation factor EFTs/EF1B dimerisation" evidence="5">
    <location>
        <begin position="355"/>
        <end position="585"/>
    </location>
</feature>
<sequence length="591" mass="64625">ALSDAEASVVSPFTSKAKSIQSVVDLCREGRCSLATSFASVKFLVIYGLIGSSLRMFQYYHAVNLSQWCWILAEGFTLVGCSYVITLSKPLKELKDTRPTSSLIGPSTLISIFGQEAINIISLSCGIHMLSSQVWYCPFSPDNVDAAKWWLMADNHMATTIFFTVIFQQHTAAWTYSFGSIYRQPIWRNYLLIVFFMVLAVLDMYLLLGEPSAITDQFRISSSTNVVGLPDVPMPMSFRVKYLGIILGNVFGSILFEYFVVLGPVRTYFRNKYHTDMIPMRNTYKPDIEAVKKLRAESQAPLKDVRNALAATNGDFPAAFEWLRKKGIASASKKAGRATAEGLVGVSVAQDGLQAAMVEINSETDFVAMNDKFQALVSNVATAVASSEASGVVTQLPTDQLALVDVDGATVAQKVPELVGVVGENVVAQRAVQFQLEEGTICSYLHNVAAPGLGRAGALVALQYPSKSATPEQVAGVKELGHRLAMHIVAAKPRFLSREVVPEELVEKERAFLADQVKDSGKPAHIVAKMTEGRLGKFFGEITLLEQDHFIEEGNPKVGKFVEEQAKNLGLDVKVAAYERFGVGEGKEEEA</sequence>
<dbReference type="InterPro" id="IPR001816">
    <property type="entry name" value="Transl_elong_EFTs/EF1B"/>
</dbReference>
<proteinExistence type="inferred from homology"/>
<keyword evidence="8" id="KW-1185">Reference proteome</keyword>
<keyword evidence="4" id="KW-1133">Transmembrane helix</keyword>
<evidence type="ECO:0000256" key="1">
    <source>
        <dbReference type="ARBA" id="ARBA00005532"/>
    </source>
</evidence>
<dbReference type="Gene3D" id="1.10.8.10">
    <property type="entry name" value="DNA helicase RuvA subunit, C-terminal domain"/>
    <property type="match status" value="1"/>
</dbReference>
<evidence type="ECO:0000256" key="2">
    <source>
        <dbReference type="ARBA" id="ARBA00022768"/>
    </source>
</evidence>
<dbReference type="Proteomes" id="UP000285883">
    <property type="component" value="Unassembled WGS sequence"/>
</dbReference>
<feature type="transmembrane region" description="Helical" evidence="4">
    <location>
        <begin position="242"/>
        <end position="262"/>
    </location>
</feature>
<evidence type="ECO:0000313" key="7">
    <source>
        <dbReference type="EMBL" id="RLN79110.1"/>
    </source>
</evidence>
<feature type="transmembrane region" description="Helical" evidence="4">
    <location>
        <begin position="190"/>
        <end position="208"/>
    </location>
</feature>
<evidence type="ECO:0000256" key="4">
    <source>
        <dbReference type="SAM" id="Phobius"/>
    </source>
</evidence>
<comment type="similarity">
    <text evidence="1">Belongs to the EF-Ts family.</text>
</comment>
<evidence type="ECO:0000259" key="5">
    <source>
        <dbReference type="Pfam" id="PF00889"/>
    </source>
</evidence>
<keyword evidence="3" id="KW-0648">Protein biosynthesis</keyword>
<dbReference type="SUPFAM" id="SSF81665">
    <property type="entry name" value="Calcium ATPase, transmembrane domain M"/>
    <property type="match status" value="1"/>
</dbReference>
<dbReference type="SUPFAM" id="SSF54713">
    <property type="entry name" value="Elongation factor Ts (EF-Ts), dimerisation domain"/>
    <property type="match status" value="1"/>
</dbReference>
<dbReference type="EMBL" id="MAYM02000611">
    <property type="protein sequence ID" value="RLN37268.1"/>
    <property type="molecule type" value="Genomic_DNA"/>
</dbReference>
<dbReference type="FunFam" id="1.10.8.10:FF:000001">
    <property type="entry name" value="Elongation factor Ts"/>
    <property type="match status" value="1"/>
</dbReference>
<dbReference type="HAMAP" id="MF_00050">
    <property type="entry name" value="EF_Ts"/>
    <property type="match status" value="1"/>
</dbReference>
<dbReference type="InterPro" id="IPR014039">
    <property type="entry name" value="Transl_elong_EFTs/EF1B_dimer"/>
</dbReference>
<feature type="non-terminal residue" evidence="6">
    <location>
        <position position="1"/>
    </location>
</feature>
<evidence type="ECO:0000256" key="3">
    <source>
        <dbReference type="ARBA" id="ARBA00022917"/>
    </source>
</evidence>
<dbReference type="SUPFAM" id="SSF46934">
    <property type="entry name" value="UBA-like"/>
    <property type="match status" value="1"/>
</dbReference>
<evidence type="ECO:0000313" key="9">
    <source>
        <dbReference type="Proteomes" id="UP000285883"/>
    </source>
</evidence>
<dbReference type="InterPro" id="IPR009060">
    <property type="entry name" value="UBA-like_sf"/>
</dbReference>
<dbReference type="PANTHER" id="PTHR11741">
    <property type="entry name" value="ELONGATION FACTOR TS"/>
    <property type="match status" value="1"/>
</dbReference>
<evidence type="ECO:0000313" key="6">
    <source>
        <dbReference type="EMBL" id="RLN37268.1"/>
    </source>
</evidence>
<dbReference type="CDD" id="cd14275">
    <property type="entry name" value="UBA_EF-Ts"/>
    <property type="match status" value="1"/>
</dbReference>
<dbReference type="PANTHER" id="PTHR11741:SF0">
    <property type="entry name" value="ELONGATION FACTOR TS, MITOCHONDRIAL"/>
    <property type="match status" value="1"/>
</dbReference>
<dbReference type="Proteomes" id="UP000285624">
    <property type="component" value="Unassembled WGS sequence"/>
</dbReference>
<feature type="transmembrane region" description="Helical" evidence="4">
    <location>
        <begin position="32"/>
        <end position="50"/>
    </location>
</feature>
<dbReference type="FunFam" id="1.10.286.20:FF:000001">
    <property type="entry name" value="Elongation factor Ts"/>
    <property type="match status" value="1"/>
</dbReference>
<dbReference type="STRING" id="325452.A0A3R7MTT6"/>
<dbReference type="GO" id="GO:0005739">
    <property type="term" value="C:mitochondrion"/>
    <property type="evidence" value="ECO:0007669"/>
    <property type="project" value="GOC"/>
</dbReference>
<keyword evidence="4" id="KW-0812">Transmembrane</keyword>
<protein>
    <recommendedName>
        <fullName evidence="5">Translation elongation factor EFTs/EF1B dimerisation domain-containing protein</fullName>
    </recommendedName>
</protein>
<dbReference type="InterPro" id="IPR036402">
    <property type="entry name" value="EF-Ts_dimer_sf"/>
</dbReference>
<dbReference type="Gene3D" id="1.10.286.20">
    <property type="match status" value="1"/>
</dbReference>
<dbReference type="EMBL" id="MBDN02000161">
    <property type="protein sequence ID" value="RLN79110.1"/>
    <property type="molecule type" value="Genomic_DNA"/>
</dbReference>
<keyword evidence="4" id="KW-0472">Membrane</keyword>
<feature type="transmembrane region" description="Helical" evidence="4">
    <location>
        <begin position="70"/>
        <end position="88"/>
    </location>
</feature>
<dbReference type="Gene3D" id="3.30.479.20">
    <property type="entry name" value="Elongation factor Ts, dimerisation domain"/>
    <property type="match status" value="2"/>
</dbReference>
<gene>
    <name evidence="6" type="ORF">BBI17_005610</name>
    <name evidence="7" type="ORF">BBO99_00005521</name>
</gene>
<reference evidence="8 9" key="1">
    <citation type="submission" date="2018-07" db="EMBL/GenBank/DDBJ databases">
        <title>Genome sequencing of oomycete isolates from Chile give support for New Zealand origin for Phytophthora kernoviae and make available the first Nothophytophthora sp. genome.</title>
        <authorList>
            <person name="Studholme D.J."/>
            <person name="Sanfuentes E."/>
            <person name="Panda P."/>
            <person name="Hill R."/>
            <person name="Sambles C."/>
            <person name="Grant M."/>
            <person name="Williams N.M."/>
            <person name="Mcdougal R.L."/>
        </authorList>
    </citation>
    <scope>NUCLEOTIDE SEQUENCE [LARGE SCALE GENOMIC DNA]</scope>
    <source>
        <strain evidence="6">Chile2</strain>
        <strain evidence="7">Chile4</strain>
    </source>
</reference>
<dbReference type="AlphaFoldDB" id="A0A3R7MTT6"/>
<feature type="transmembrane region" description="Helical" evidence="4">
    <location>
        <begin position="156"/>
        <end position="178"/>
    </location>
</feature>